<dbReference type="InterPro" id="IPR055346">
    <property type="entry name" value="Fe-S_cluster_assembly_SufBD"/>
</dbReference>
<sequence length="463" mass="50021">MDDSGCSARLVYLDGRYVPAVSLTSSYCHSASSEEDIAHPELFKRLPDGFTDEFAYEDNLTKNGDGVANASGPDHNVGPATERPASNRQMGTAAWAALNTMKARCAAIVDIPDATHIDKNSPVIVVYAYTKTGGTGEVSRKDGVAFHPRTFVVTGRDSSVSMQQQYVDLDVSEDGSTFSFISTKENKEDDNYVPRLSNGFTQIYIGSGSSVSHVYVDESGGYVTPGVEDSKNDAERQIESVRPGASDTHLESIDVHCRGEGSTYSGTAVSIGGSGRRRVCASVTLLKPSAMGELNGFLMAGGVQKSEMRTNIHHVGEATESVQRQKNMVGGRATAVFKGRIRVEQEAQLTNSDQLARTLLLSDRCRISAIPSLEIIADDVKCAHGATISDLSEEEMFYLKSRGIDSTTARNVLMYGFVDDILRSMGPNILGNEKTGLKARILDRLEIITPRGERGFKSIFASV</sequence>
<dbReference type="EMBL" id="HBFR01019256">
    <property type="protein sequence ID" value="CAD8886738.1"/>
    <property type="molecule type" value="Transcribed_RNA"/>
</dbReference>
<evidence type="ECO:0000259" key="2">
    <source>
        <dbReference type="Pfam" id="PF01458"/>
    </source>
</evidence>
<organism evidence="3">
    <name type="scientific">Corethron hystrix</name>
    <dbReference type="NCBI Taxonomy" id="216773"/>
    <lineage>
        <taxon>Eukaryota</taxon>
        <taxon>Sar</taxon>
        <taxon>Stramenopiles</taxon>
        <taxon>Ochrophyta</taxon>
        <taxon>Bacillariophyta</taxon>
        <taxon>Coscinodiscophyceae</taxon>
        <taxon>Corethrophycidae</taxon>
        <taxon>Corethrales</taxon>
        <taxon>Corethraceae</taxon>
        <taxon>Corethron</taxon>
    </lineage>
</organism>
<feature type="domain" description="SUF system FeS cluster assembly SufBD core" evidence="2">
    <location>
        <begin position="171"/>
        <end position="417"/>
    </location>
</feature>
<dbReference type="SUPFAM" id="SSF101960">
    <property type="entry name" value="Stabilizer of iron transporter SufD"/>
    <property type="match status" value="1"/>
</dbReference>
<protein>
    <recommendedName>
        <fullName evidence="2">SUF system FeS cluster assembly SufBD core domain-containing protein</fullName>
    </recommendedName>
</protein>
<evidence type="ECO:0000313" key="3">
    <source>
        <dbReference type="EMBL" id="CAD8886738.1"/>
    </source>
</evidence>
<dbReference type="InterPro" id="IPR037284">
    <property type="entry name" value="SUF_FeS_clus_asmbl_SufBD_sf"/>
</dbReference>
<dbReference type="InterPro" id="IPR000825">
    <property type="entry name" value="SUF_FeS_clus_asmbl_SufBD_core"/>
</dbReference>
<dbReference type="AlphaFoldDB" id="A0A7S1BGM8"/>
<feature type="region of interest" description="Disordered" evidence="1">
    <location>
        <begin position="64"/>
        <end position="88"/>
    </location>
</feature>
<gene>
    <name evidence="3" type="ORF">CHYS00102_LOCUS13936</name>
</gene>
<accession>A0A7S1BGM8</accession>
<name>A0A7S1BGM8_9STRA</name>
<dbReference type="GO" id="GO:0016226">
    <property type="term" value="P:iron-sulfur cluster assembly"/>
    <property type="evidence" value="ECO:0007669"/>
    <property type="project" value="InterPro"/>
</dbReference>
<dbReference type="PANTHER" id="PTHR43575:SF1">
    <property type="entry name" value="PROTEIN ABCI7, CHLOROPLASTIC"/>
    <property type="match status" value="1"/>
</dbReference>
<dbReference type="Pfam" id="PF01458">
    <property type="entry name" value="SUFBD_core"/>
    <property type="match status" value="1"/>
</dbReference>
<proteinExistence type="predicted"/>
<evidence type="ECO:0000256" key="1">
    <source>
        <dbReference type="SAM" id="MobiDB-lite"/>
    </source>
</evidence>
<dbReference type="PANTHER" id="PTHR43575">
    <property type="entry name" value="PROTEIN ABCI7, CHLOROPLASTIC"/>
    <property type="match status" value="1"/>
</dbReference>
<reference evidence="3" key="1">
    <citation type="submission" date="2021-01" db="EMBL/GenBank/DDBJ databases">
        <authorList>
            <person name="Corre E."/>
            <person name="Pelletier E."/>
            <person name="Niang G."/>
            <person name="Scheremetjew M."/>
            <person name="Finn R."/>
            <person name="Kale V."/>
            <person name="Holt S."/>
            <person name="Cochrane G."/>
            <person name="Meng A."/>
            <person name="Brown T."/>
            <person name="Cohen L."/>
        </authorList>
    </citation>
    <scope>NUCLEOTIDE SEQUENCE</scope>
    <source>
        <strain evidence="3">308</strain>
    </source>
</reference>